<dbReference type="Pfam" id="PF01695">
    <property type="entry name" value="IstB_IS21"/>
    <property type="match status" value="1"/>
</dbReference>
<dbReference type="InterPro" id="IPR047661">
    <property type="entry name" value="IstB"/>
</dbReference>
<keyword evidence="2" id="KW-0547">Nucleotide-binding</keyword>
<dbReference type="SMART" id="SM00382">
    <property type="entry name" value="AAA"/>
    <property type="match status" value="1"/>
</dbReference>
<dbReference type="GO" id="GO:0006260">
    <property type="term" value="P:DNA replication"/>
    <property type="evidence" value="ECO:0007669"/>
    <property type="project" value="TreeGrafter"/>
</dbReference>
<dbReference type="PANTHER" id="PTHR30050:SF4">
    <property type="entry name" value="ATP-BINDING PROTEIN RV3427C IN INSERTION SEQUENCE-RELATED"/>
    <property type="match status" value="1"/>
</dbReference>
<dbReference type="InterPro" id="IPR028350">
    <property type="entry name" value="DNAC/IstB-like"/>
</dbReference>
<comment type="similarity">
    <text evidence="1">Belongs to the IS21/IS1162 putative ATP-binding protein family.</text>
</comment>
<dbReference type="RefSeq" id="WP_197488531.1">
    <property type="nucleotide sequence ID" value="NZ_LUUJ01000107.1"/>
</dbReference>
<sequence>MIIAGTIPHKLAQLGLHGMATALEKQQFEPKFTDMPFEQRLGLLIEQELLSKDARKIERLLKNAKLRYSQAVLEDIDYRNQRSLDPLQIQTLATGEWMRQKQNLILTGTTGTGKSWIACAFGQQACRRGLSTLYMTATRLFENLTVGMADGSLPKLRRQLISASLLIIDDVGIGGVPAQLGPILLEILDQQSMVGSLILTSQYPTNKWYELFEDATVADAILDRIVHRAHPIELKGESMRKLKGKNTA</sequence>
<evidence type="ECO:0000256" key="3">
    <source>
        <dbReference type="ARBA" id="ARBA00022840"/>
    </source>
</evidence>
<name>A0A177N3S1_9GAMM</name>
<evidence type="ECO:0000256" key="2">
    <source>
        <dbReference type="ARBA" id="ARBA00022741"/>
    </source>
</evidence>
<dbReference type="Gene3D" id="3.40.50.300">
    <property type="entry name" value="P-loop containing nucleotide triphosphate hydrolases"/>
    <property type="match status" value="1"/>
</dbReference>
<keyword evidence="3" id="KW-0067">ATP-binding</keyword>
<evidence type="ECO:0000313" key="7">
    <source>
        <dbReference type="Proteomes" id="UP000077857"/>
    </source>
</evidence>
<accession>A0A177N3S1</accession>
<organism evidence="6 7">
    <name type="scientific">Methylomonas koyamae</name>
    <dbReference type="NCBI Taxonomy" id="702114"/>
    <lineage>
        <taxon>Bacteria</taxon>
        <taxon>Pseudomonadati</taxon>
        <taxon>Pseudomonadota</taxon>
        <taxon>Gammaproteobacteria</taxon>
        <taxon>Methylococcales</taxon>
        <taxon>Methylococcaceae</taxon>
        <taxon>Methylomonas</taxon>
    </lineage>
</organism>
<evidence type="ECO:0000256" key="4">
    <source>
        <dbReference type="SAM" id="Coils"/>
    </source>
</evidence>
<feature type="coiled-coil region" evidence="4">
    <location>
        <begin position="47"/>
        <end position="74"/>
    </location>
</feature>
<dbReference type="NCBIfam" id="NF038214">
    <property type="entry name" value="IS21_help_AAA"/>
    <property type="match status" value="1"/>
</dbReference>
<keyword evidence="4" id="KW-0175">Coiled coil</keyword>
<dbReference type="PIRSF" id="PIRSF003073">
    <property type="entry name" value="DNAC_TnpB_IstB"/>
    <property type="match status" value="1"/>
</dbReference>
<proteinExistence type="inferred from homology"/>
<dbReference type="SUPFAM" id="SSF52540">
    <property type="entry name" value="P-loop containing nucleoside triphosphate hydrolases"/>
    <property type="match status" value="1"/>
</dbReference>
<comment type="caution">
    <text evidence="6">The sequence shown here is derived from an EMBL/GenBank/DDBJ whole genome shotgun (WGS) entry which is preliminary data.</text>
</comment>
<feature type="domain" description="AAA+ ATPase" evidence="5">
    <location>
        <begin position="100"/>
        <end position="233"/>
    </location>
</feature>
<evidence type="ECO:0000313" key="6">
    <source>
        <dbReference type="EMBL" id="OAI12638.1"/>
    </source>
</evidence>
<dbReference type="InterPro" id="IPR027417">
    <property type="entry name" value="P-loop_NTPase"/>
</dbReference>
<dbReference type="AlphaFoldDB" id="A0A177N3S1"/>
<reference evidence="6 7" key="1">
    <citation type="submission" date="2016-03" db="EMBL/GenBank/DDBJ databases">
        <authorList>
            <person name="Ploux O."/>
        </authorList>
    </citation>
    <scope>NUCLEOTIDE SEQUENCE [LARGE SCALE GENOMIC DNA]</scope>
    <source>
        <strain evidence="6 7">R-45378</strain>
    </source>
</reference>
<protein>
    <submittedName>
        <fullName evidence="6">AAA family ATPase</fullName>
    </submittedName>
</protein>
<dbReference type="InterPro" id="IPR002611">
    <property type="entry name" value="IstB_ATP-bd"/>
</dbReference>
<dbReference type="GO" id="GO:0005524">
    <property type="term" value="F:ATP binding"/>
    <property type="evidence" value="ECO:0007669"/>
    <property type="project" value="UniProtKB-KW"/>
</dbReference>
<dbReference type="InterPro" id="IPR003593">
    <property type="entry name" value="AAA+_ATPase"/>
</dbReference>
<dbReference type="PANTHER" id="PTHR30050">
    <property type="entry name" value="CHROMOSOMAL REPLICATION INITIATOR PROTEIN DNAA"/>
    <property type="match status" value="1"/>
</dbReference>
<dbReference type="CDD" id="cd00009">
    <property type="entry name" value="AAA"/>
    <property type="match status" value="1"/>
</dbReference>
<dbReference type="EMBL" id="LUUJ01000107">
    <property type="protein sequence ID" value="OAI12638.1"/>
    <property type="molecule type" value="Genomic_DNA"/>
</dbReference>
<dbReference type="Proteomes" id="UP000077857">
    <property type="component" value="Unassembled WGS sequence"/>
</dbReference>
<gene>
    <name evidence="6" type="ORF">A1507_18820</name>
</gene>
<evidence type="ECO:0000256" key="1">
    <source>
        <dbReference type="ARBA" id="ARBA00008059"/>
    </source>
</evidence>
<evidence type="ECO:0000259" key="5">
    <source>
        <dbReference type="SMART" id="SM00382"/>
    </source>
</evidence>